<name>A0A6A5Z687_9PLEO</name>
<proteinExistence type="predicted"/>
<evidence type="ECO:0000313" key="2">
    <source>
        <dbReference type="EMBL" id="KAF2114553.1"/>
    </source>
</evidence>
<keyword evidence="1" id="KW-0812">Transmembrane</keyword>
<sequence>MHATSAKTTCRPPYLFETTLAYLLLISFIEGSLSYPHLDPLIPQSLFLLQRHRHRELRLLSGALGLYAFSIARSALVASKILAESHDGIHHS</sequence>
<protein>
    <submittedName>
        <fullName evidence="2">Uncharacterized protein</fullName>
    </submittedName>
</protein>
<accession>A0A6A5Z687</accession>
<organism evidence="2 3">
    <name type="scientific">Lophiotrema nucula</name>
    <dbReference type="NCBI Taxonomy" id="690887"/>
    <lineage>
        <taxon>Eukaryota</taxon>
        <taxon>Fungi</taxon>
        <taxon>Dikarya</taxon>
        <taxon>Ascomycota</taxon>
        <taxon>Pezizomycotina</taxon>
        <taxon>Dothideomycetes</taxon>
        <taxon>Pleosporomycetidae</taxon>
        <taxon>Pleosporales</taxon>
        <taxon>Lophiotremataceae</taxon>
        <taxon>Lophiotrema</taxon>
    </lineage>
</organism>
<dbReference type="AlphaFoldDB" id="A0A6A5Z687"/>
<keyword evidence="1" id="KW-1133">Transmembrane helix</keyword>
<dbReference type="Proteomes" id="UP000799770">
    <property type="component" value="Unassembled WGS sequence"/>
</dbReference>
<dbReference type="EMBL" id="ML977325">
    <property type="protein sequence ID" value="KAF2114553.1"/>
    <property type="molecule type" value="Genomic_DNA"/>
</dbReference>
<evidence type="ECO:0000256" key="1">
    <source>
        <dbReference type="SAM" id="Phobius"/>
    </source>
</evidence>
<keyword evidence="1" id="KW-0472">Membrane</keyword>
<feature type="transmembrane region" description="Helical" evidence="1">
    <location>
        <begin position="20"/>
        <end position="38"/>
    </location>
</feature>
<gene>
    <name evidence="2" type="ORF">BDV96DRAFT_577042</name>
</gene>
<reference evidence="2" key="1">
    <citation type="journal article" date="2020" name="Stud. Mycol.">
        <title>101 Dothideomycetes genomes: a test case for predicting lifestyles and emergence of pathogens.</title>
        <authorList>
            <person name="Haridas S."/>
            <person name="Albert R."/>
            <person name="Binder M."/>
            <person name="Bloem J."/>
            <person name="Labutti K."/>
            <person name="Salamov A."/>
            <person name="Andreopoulos B."/>
            <person name="Baker S."/>
            <person name="Barry K."/>
            <person name="Bills G."/>
            <person name="Bluhm B."/>
            <person name="Cannon C."/>
            <person name="Castanera R."/>
            <person name="Culley D."/>
            <person name="Daum C."/>
            <person name="Ezra D."/>
            <person name="Gonzalez J."/>
            <person name="Henrissat B."/>
            <person name="Kuo A."/>
            <person name="Liang C."/>
            <person name="Lipzen A."/>
            <person name="Lutzoni F."/>
            <person name="Magnuson J."/>
            <person name="Mondo S."/>
            <person name="Nolan M."/>
            <person name="Ohm R."/>
            <person name="Pangilinan J."/>
            <person name="Park H.-J."/>
            <person name="Ramirez L."/>
            <person name="Alfaro M."/>
            <person name="Sun H."/>
            <person name="Tritt A."/>
            <person name="Yoshinaga Y."/>
            <person name="Zwiers L.-H."/>
            <person name="Turgeon B."/>
            <person name="Goodwin S."/>
            <person name="Spatafora J."/>
            <person name="Crous P."/>
            <person name="Grigoriev I."/>
        </authorList>
    </citation>
    <scope>NUCLEOTIDE SEQUENCE</scope>
    <source>
        <strain evidence="2">CBS 627.86</strain>
    </source>
</reference>
<keyword evidence="3" id="KW-1185">Reference proteome</keyword>
<evidence type="ECO:0000313" key="3">
    <source>
        <dbReference type="Proteomes" id="UP000799770"/>
    </source>
</evidence>